<dbReference type="SUPFAM" id="SSF54427">
    <property type="entry name" value="NTF2-like"/>
    <property type="match status" value="1"/>
</dbReference>
<gene>
    <name evidence="3" type="ORF">RDV89_07640</name>
</gene>
<evidence type="ECO:0000313" key="3">
    <source>
        <dbReference type="EMBL" id="MDT9592936.1"/>
    </source>
</evidence>
<keyword evidence="4" id="KW-1185">Reference proteome</keyword>
<accession>A0ABU3PUP2</accession>
<feature type="region of interest" description="Disordered" evidence="1">
    <location>
        <begin position="129"/>
        <end position="160"/>
    </location>
</feature>
<evidence type="ECO:0000313" key="4">
    <source>
        <dbReference type="Proteomes" id="UP001268542"/>
    </source>
</evidence>
<protein>
    <submittedName>
        <fullName evidence="3">Nuclear transport factor 2 family protein</fullName>
    </submittedName>
</protein>
<dbReference type="Pfam" id="PF13577">
    <property type="entry name" value="SnoaL_4"/>
    <property type="match status" value="1"/>
</dbReference>
<evidence type="ECO:0000259" key="2">
    <source>
        <dbReference type="Pfam" id="PF13577"/>
    </source>
</evidence>
<feature type="domain" description="SnoaL-like" evidence="2">
    <location>
        <begin position="9"/>
        <end position="132"/>
    </location>
</feature>
<dbReference type="Gene3D" id="3.10.450.50">
    <property type="match status" value="1"/>
</dbReference>
<evidence type="ECO:0000256" key="1">
    <source>
        <dbReference type="SAM" id="MobiDB-lite"/>
    </source>
</evidence>
<dbReference type="InterPro" id="IPR037401">
    <property type="entry name" value="SnoaL-like"/>
</dbReference>
<dbReference type="InterPro" id="IPR032710">
    <property type="entry name" value="NTF2-like_dom_sf"/>
</dbReference>
<organism evidence="3 4">
    <name type="scientific">Nocardioides imazamoxiresistens</name>
    <dbReference type="NCBI Taxonomy" id="3231893"/>
    <lineage>
        <taxon>Bacteria</taxon>
        <taxon>Bacillati</taxon>
        <taxon>Actinomycetota</taxon>
        <taxon>Actinomycetes</taxon>
        <taxon>Propionibacteriales</taxon>
        <taxon>Nocardioidaceae</taxon>
        <taxon>Nocardioides</taxon>
    </lineage>
</organism>
<dbReference type="RefSeq" id="WP_315732368.1">
    <property type="nucleotide sequence ID" value="NZ_JAVYII010000003.1"/>
</dbReference>
<proteinExistence type="predicted"/>
<dbReference type="Proteomes" id="UP001268542">
    <property type="component" value="Unassembled WGS sequence"/>
</dbReference>
<reference evidence="3 4" key="1">
    <citation type="submission" date="2023-08" db="EMBL/GenBank/DDBJ databases">
        <title>Nocardioides seae sp. nov., a bacterium isolated from a soil.</title>
        <authorList>
            <person name="Wang X."/>
        </authorList>
    </citation>
    <scope>NUCLEOTIDE SEQUENCE [LARGE SCALE GENOMIC DNA]</scope>
    <source>
        <strain evidence="3 4">YZH12</strain>
    </source>
</reference>
<name>A0ABU3PUP2_9ACTN</name>
<feature type="compositionally biased region" description="Basic and acidic residues" evidence="1">
    <location>
        <begin position="129"/>
        <end position="152"/>
    </location>
</feature>
<comment type="caution">
    <text evidence="3">The sequence shown here is derived from an EMBL/GenBank/DDBJ whole genome shotgun (WGS) entry which is preliminary data.</text>
</comment>
<dbReference type="EMBL" id="JAVYII010000003">
    <property type="protein sequence ID" value="MDT9592936.1"/>
    <property type="molecule type" value="Genomic_DNA"/>
</dbReference>
<sequence>MQADDAVAWQIHRAYARQSHLIDGGDAVGWAATFTADGIFDSPSYARPVTGTAALTAFAEEYAAAGRAERVVSRHVVSDVDVVSIDDAGTVTARAYLQIVATAPGEPSRLQRLTVLADRWTREGDAWRLQRREVRRDDRPDAGPPDPHDHLDSPTTGSDA</sequence>